<reference evidence="1" key="1">
    <citation type="submission" date="2020-06" db="EMBL/GenBank/DDBJ databases">
        <authorList>
            <person name="Li T."/>
            <person name="Hu X."/>
            <person name="Zhang T."/>
            <person name="Song X."/>
            <person name="Zhang H."/>
            <person name="Dai N."/>
            <person name="Sheng W."/>
            <person name="Hou X."/>
            <person name="Wei L."/>
        </authorList>
    </citation>
    <scope>NUCLEOTIDE SEQUENCE</scope>
    <source>
        <strain evidence="1">G02</strain>
        <tissue evidence="1">Leaf</tissue>
    </source>
</reference>
<accession>A0AAW2LT89</accession>
<proteinExistence type="predicted"/>
<dbReference type="GO" id="GO:0000725">
    <property type="term" value="P:recombinational repair"/>
    <property type="evidence" value="ECO:0007669"/>
    <property type="project" value="TreeGrafter"/>
</dbReference>
<organism evidence="1">
    <name type="scientific">Sesamum radiatum</name>
    <name type="common">Black benniseed</name>
    <dbReference type="NCBI Taxonomy" id="300843"/>
    <lineage>
        <taxon>Eukaryota</taxon>
        <taxon>Viridiplantae</taxon>
        <taxon>Streptophyta</taxon>
        <taxon>Embryophyta</taxon>
        <taxon>Tracheophyta</taxon>
        <taxon>Spermatophyta</taxon>
        <taxon>Magnoliopsida</taxon>
        <taxon>eudicotyledons</taxon>
        <taxon>Gunneridae</taxon>
        <taxon>Pentapetalae</taxon>
        <taxon>asterids</taxon>
        <taxon>lamiids</taxon>
        <taxon>Lamiales</taxon>
        <taxon>Pedaliaceae</taxon>
        <taxon>Sesamum</taxon>
    </lineage>
</organism>
<protein>
    <submittedName>
        <fullName evidence="1">Uncharacterized protein</fullName>
    </submittedName>
</protein>
<reference evidence="1" key="2">
    <citation type="journal article" date="2024" name="Plant">
        <title>Genomic evolution and insights into agronomic trait innovations of Sesamum species.</title>
        <authorList>
            <person name="Miao H."/>
            <person name="Wang L."/>
            <person name="Qu L."/>
            <person name="Liu H."/>
            <person name="Sun Y."/>
            <person name="Le M."/>
            <person name="Wang Q."/>
            <person name="Wei S."/>
            <person name="Zheng Y."/>
            <person name="Lin W."/>
            <person name="Duan Y."/>
            <person name="Cao H."/>
            <person name="Xiong S."/>
            <person name="Wang X."/>
            <person name="Wei L."/>
            <person name="Li C."/>
            <person name="Ma Q."/>
            <person name="Ju M."/>
            <person name="Zhao R."/>
            <person name="Li G."/>
            <person name="Mu C."/>
            <person name="Tian Q."/>
            <person name="Mei H."/>
            <person name="Zhang T."/>
            <person name="Gao T."/>
            <person name="Zhang H."/>
        </authorList>
    </citation>
    <scope>NUCLEOTIDE SEQUENCE</scope>
    <source>
        <strain evidence="1">G02</strain>
    </source>
</reference>
<name>A0AAW2LT89_SESRA</name>
<dbReference type="EMBL" id="JACGWJ010000024">
    <property type="protein sequence ID" value="KAL0320936.1"/>
    <property type="molecule type" value="Genomic_DNA"/>
</dbReference>
<dbReference type="PANTHER" id="PTHR32472:SF12">
    <property type="entry name" value="P-LOOP CONTAINING NUCLEOSIDE TRIPHOSPHATE HYDROLASES SUPERFAMILY PROTEIN"/>
    <property type="match status" value="1"/>
</dbReference>
<comment type="caution">
    <text evidence="1">The sequence shown here is derived from an EMBL/GenBank/DDBJ whole genome shotgun (WGS) entry which is preliminary data.</text>
</comment>
<gene>
    <name evidence="1" type="ORF">Sradi_5355100</name>
</gene>
<dbReference type="AlphaFoldDB" id="A0AAW2LT89"/>
<dbReference type="PANTHER" id="PTHR32472">
    <property type="entry name" value="DNA REPAIR PROTEIN RADA"/>
    <property type="match status" value="1"/>
</dbReference>
<evidence type="ECO:0000313" key="1">
    <source>
        <dbReference type="EMBL" id="KAL0320936.1"/>
    </source>
</evidence>
<sequence>MTSPIAPNTPPPREARFLPMTPQHTKLKIVTCVPVSGPDTAPRNSIFVSHPSVSFAKGSVSPASNAKLRSCDVYIGFHGQNPNFDKCCVTNYSLLNHLSLEEIRFFAQKKNLIPLFFDTDANEIASLFNPHADNKECKEALDGLMRCHEFKLEANEGNWRSCISKDICGLLSGYRLKGRV</sequence>